<organism evidence="2">
    <name type="scientific">Eustigmatophyceae sp. Bat 8/9-7w</name>
    <dbReference type="NCBI Taxonomy" id="2506144"/>
    <lineage>
        <taxon>Eukaryota</taxon>
        <taxon>Sar</taxon>
        <taxon>Stramenopiles</taxon>
        <taxon>Ochrophyta</taxon>
        <taxon>Eustigmatophyceae</taxon>
    </lineage>
</organism>
<dbReference type="EMBL" id="MK281453">
    <property type="protein sequence ID" value="QAA11407.1"/>
    <property type="molecule type" value="Genomic_DNA"/>
</dbReference>
<dbReference type="RefSeq" id="YP_009550472.1">
    <property type="nucleotide sequence ID" value="NC_040295.1"/>
</dbReference>
<feature type="transmembrane region" description="Helical" evidence="1">
    <location>
        <begin position="193"/>
        <end position="217"/>
    </location>
</feature>
<reference evidence="2" key="1">
    <citation type="journal article" date="2019" name="Genome Biol. Evol.">
        <title>Plastid Genomes and Proteins Illuminate the Evolution of Eustigmatophyte Algae and Their Bacterial Endosymbionts.</title>
        <authorList>
            <person name="Sevcikova T."/>
            <person name="Yurchenko T."/>
            <person name="Fawley K.P."/>
            <person name="Amaral R."/>
            <person name="Strnad H."/>
            <person name="Santos L.M."/>
            <person name="Fawley M.W."/>
            <person name="Elias M."/>
        </authorList>
    </citation>
    <scope>NUCLEOTIDE SEQUENCE</scope>
</reference>
<keyword evidence="1" id="KW-0472">Membrane</keyword>
<evidence type="ECO:0000313" key="2">
    <source>
        <dbReference type="EMBL" id="QAA11407.1"/>
    </source>
</evidence>
<geneLocation type="plastid" evidence="2"/>
<accession>A0A3R5TZR3</accession>
<gene>
    <name evidence="2" type="primary">ycf60</name>
</gene>
<protein>
    <submittedName>
        <fullName evidence="2">Uncharacterized protein</fullName>
    </submittedName>
</protein>
<keyword evidence="1" id="KW-0812">Transmembrane</keyword>
<feature type="transmembrane region" description="Helical" evidence="1">
    <location>
        <begin position="248"/>
        <end position="268"/>
    </location>
</feature>
<sequence>MPKYPERTLQRLTKLEQLTEIYDEDWNYDGEESRENYKLIDEIDSRNRKELIILIHNSLIELMFLKIRLLDLTKRKPSFSRKILLKSKSLFLEKSISKRRYLFEKISFVTKKAKSLKKVIYKDIKEVRLLIIKYSHYVKCKIEYLYNIIKQPFFNLYYILYNILKNPCSIIDEKTEICVAFIINQIIKRWHIYVLRFLIMTLLNYIPLIQLSTPLFYNLHSKSLTHPITSNLFYFVPFFIPTLKLNKAAINGSTLSVLILIPYMHIFAFSAKKYKISRKIAYQGTFTVVLMLLKMGIDVSHEATNVLFRFIKRFFFLGKLQKIELLRDDLHFYLDDLHEDREELLYLGFNIFSNIGNVIKIVEPTIIFSFLGVIALLYNYMYFIIRGQKPKIPFVTAIVKRMMVDREGRESS</sequence>
<dbReference type="GeneID" id="38947459"/>
<proteinExistence type="predicted"/>
<name>A0A3R5TZR3_9STRA</name>
<evidence type="ECO:0000256" key="1">
    <source>
        <dbReference type="SAM" id="Phobius"/>
    </source>
</evidence>
<dbReference type="AlphaFoldDB" id="A0A3R5TZR3"/>
<keyword evidence="2" id="KW-0934">Plastid</keyword>
<keyword evidence="1" id="KW-1133">Transmembrane helix</keyword>
<feature type="transmembrane region" description="Helical" evidence="1">
    <location>
        <begin position="366"/>
        <end position="385"/>
    </location>
</feature>